<dbReference type="InterPro" id="IPR036412">
    <property type="entry name" value="HAD-like_sf"/>
</dbReference>
<dbReference type="Gene3D" id="3.40.50.1000">
    <property type="entry name" value="HAD superfamily/HAD-like"/>
    <property type="match status" value="1"/>
</dbReference>
<evidence type="ECO:0000313" key="1">
    <source>
        <dbReference type="EMBL" id="GGG86663.1"/>
    </source>
</evidence>
<dbReference type="PANTHER" id="PTHR21485">
    <property type="entry name" value="HAD SUPERFAMILY MEMBERS CMAS AND KDSC"/>
    <property type="match status" value="1"/>
</dbReference>
<organism evidence="1 2">
    <name type="scientific">Parapedobacter pyrenivorans</name>
    <dbReference type="NCBI Taxonomy" id="1305674"/>
    <lineage>
        <taxon>Bacteria</taxon>
        <taxon>Pseudomonadati</taxon>
        <taxon>Bacteroidota</taxon>
        <taxon>Sphingobacteriia</taxon>
        <taxon>Sphingobacteriales</taxon>
        <taxon>Sphingobacteriaceae</taxon>
        <taxon>Parapedobacter</taxon>
    </lineage>
</organism>
<reference evidence="1" key="2">
    <citation type="submission" date="2020-09" db="EMBL/GenBank/DDBJ databases">
        <authorList>
            <person name="Sun Q."/>
            <person name="Zhou Y."/>
        </authorList>
    </citation>
    <scope>NUCLEOTIDE SEQUENCE</scope>
    <source>
        <strain evidence="1">CGMCC 1.12195</strain>
    </source>
</reference>
<dbReference type="AlphaFoldDB" id="A0A917HPT8"/>
<sequence>MLFNRLKRVKAFMFAVDGVLTDGKIWLTPGGEQLHRLDGKDDYALQLAIKRDYPIAVVSAGNLQGVKRRMEFIGGVDLFFGVDDKKAVLHDWLSHKGLTAGDVLYMGSDIPDLLGMQLAGFATCPADAATEVRAVAAYISFCRGGDGAVRDVVEKVMKLQDTWV</sequence>
<dbReference type="RefSeq" id="WP_188505757.1">
    <property type="nucleotide sequence ID" value="NZ_BMER01000001.1"/>
</dbReference>
<proteinExistence type="predicted"/>
<accession>A0A917HPT8</accession>
<protein>
    <submittedName>
        <fullName evidence="1">3-deoxy-D-manno-octulosonate 8-phosphate phosphatase</fullName>
    </submittedName>
</protein>
<evidence type="ECO:0000313" key="2">
    <source>
        <dbReference type="Proteomes" id="UP000660862"/>
    </source>
</evidence>
<dbReference type="InterPro" id="IPR050793">
    <property type="entry name" value="CMP-NeuNAc_synthase"/>
</dbReference>
<dbReference type="EMBL" id="BMER01000001">
    <property type="protein sequence ID" value="GGG86663.1"/>
    <property type="molecule type" value="Genomic_DNA"/>
</dbReference>
<name>A0A917HPT8_9SPHI</name>
<dbReference type="SUPFAM" id="SSF56784">
    <property type="entry name" value="HAD-like"/>
    <property type="match status" value="1"/>
</dbReference>
<gene>
    <name evidence="1" type="primary">kdsC</name>
    <name evidence="1" type="ORF">GCM10007415_20340</name>
</gene>
<reference evidence="1" key="1">
    <citation type="journal article" date="2014" name="Int. J. Syst. Evol. Microbiol.">
        <title>Complete genome sequence of Corynebacterium casei LMG S-19264T (=DSM 44701T), isolated from a smear-ripened cheese.</title>
        <authorList>
            <consortium name="US DOE Joint Genome Institute (JGI-PGF)"/>
            <person name="Walter F."/>
            <person name="Albersmeier A."/>
            <person name="Kalinowski J."/>
            <person name="Ruckert C."/>
        </authorList>
    </citation>
    <scope>NUCLEOTIDE SEQUENCE</scope>
    <source>
        <strain evidence="1">CGMCC 1.12195</strain>
    </source>
</reference>
<dbReference type="PANTHER" id="PTHR21485:SF3">
    <property type="entry name" value="N-ACYLNEURAMINATE CYTIDYLYLTRANSFERASE"/>
    <property type="match status" value="1"/>
</dbReference>
<dbReference type="InterPro" id="IPR023214">
    <property type="entry name" value="HAD_sf"/>
</dbReference>
<comment type="caution">
    <text evidence="1">The sequence shown here is derived from an EMBL/GenBank/DDBJ whole genome shotgun (WGS) entry which is preliminary data.</text>
</comment>
<dbReference type="Proteomes" id="UP000660862">
    <property type="component" value="Unassembled WGS sequence"/>
</dbReference>
<keyword evidence="2" id="KW-1185">Reference proteome</keyword>
<dbReference type="GO" id="GO:0008781">
    <property type="term" value="F:N-acylneuraminate cytidylyltransferase activity"/>
    <property type="evidence" value="ECO:0007669"/>
    <property type="project" value="TreeGrafter"/>
</dbReference>